<keyword evidence="1" id="KW-0540">Nuclease</keyword>
<protein>
    <recommendedName>
        <fullName evidence="4">Exonuclease domain-containing protein</fullName>
    </recommendedName>
</protein>
<dbReference type="PANTHER" id="PTHR30231:SF4">
    <property type="entry name" value="PROTEIN NEN2"/>
    <property type="match status" value="1"/>
</dbReference>
<dbReference type="GO" id="GO:0005829">
    <property type="term" value="C:cytosol"/>
    <property type="evidence" value="ECO:0007669"/>
    <property type="project" value="TreeGrafter"/>
</dbReference>
<accession>A0A644ZSF5</accession>
<gene>
    <name evidence="5" type="ORF">SDC9_89492</name>
</gene>
<evidence type="ECO:0000259" key="4">
    <source>
        <dbReference type="SMART" id="SM00479"/>
    </source>
</evidence>
<dbReference type="Pfam" id="PF00929">
    <property type="entry name" value="RNase_T"/>
    <property type="match status" value="1"/>
</dbReference>
<evidence type="ECO:0000256" key="1">
    <source>
        <dbReference type="ARBA" id="ARBA00022722"/>
    </source>
</evidence>
<name>A0A644ZSF5_9ZZZZ</name>
<dbReference type="EMBL" id="VSSQ01009869">
    <property type="protein sequence ID" value="MPM42821.1"/>
    <property type="molecule type" value="Genomic_DNA"/>
</dbReference>
<evidence type="ECO:0000313" key="5">
    <source>
        <dbReference type="EMBL" id="MPM42821.1"/>
    </source>
</evidence>
<organism evidence="5">
    <name type="scientific">bioreactor metagenome</name>
    <dbReference type="NCBI Taxonomy" id="1076179"/>
    <lineage>
        <taxon>unclassified sequences</taxon>
        <taxon>metagenomes</taxon>
        <taxon>ecological metagenomes</taxon>
    </lineage>
</organism>
<sequence>MDIFAAIDLETSGLDVSRCEILDMAIVPLESDFTISKTIPEFTARIKAEHPEFAEAQALEINRLNPADGEDRVVVLDNIVAWMRDNGIDKIIPVAHNLEFDMSFLNKTFPELRKAFSHHGRDSMRLALAVNDIVRRENGEVKFPSASLRAVKDGLGLDGEIQHNAFEDAKDAALVYRRLTEMLTQS</sequence>
<dbReference type="Gene3D" id="3.30.420.10">
    <property type="entry name" value="Ribonuclease H-like superfamily/Ribonuclease H"/>
    <property type="match status" value="1"/>
</dbReference>
<dbReference type="SUPFAM" id="SSF53098">
    <property type="entry name" value="Ribonuclease H-like"/>
    <property type="match status" value="1"/>
</dbReference>
<dbReference type="CDD" id="cd06127">
    <property type="entry name" value="DEDDh"/>
    <property type="match status" value="1"/>
</dbReference>
<comment type="caution">
    <text evidence="5">The sequence shown here is derived from an EMBL/GenBank/DDBJ whole genome shotgun (WGS) entry which is preliminary data.</text>
</comment>
<feature type="domain" description="Exonuclease" evidence="4">
    <location>
        <begin position="3"/>
        <end position="185"/>
    </location>
</feature>
<dbReference type="InterPro" id="IPR036397">
    <property type="entry name" value="RNaseH_sf"/>
</dbReference>
<reference evidence="5" key="1">
    <citation type="submission" date="2019-08" db="EMBL/GenBank/DDBJ databases">
        <authorList>
            <person name="Kucharzyk K."/>
            <person name="Murdoch R.W."/>
            <person name="Higgins S."/>
            <person name="Loffler F."/>
        </authorList>
    </citation>
    <scope>NUCLEOTIDE SEQUENCE</scope>
</reference>
<keyword evidence="2" id="KW-0378">Hydrolase</keyword>
<dbReference type="GO" id="GO:0008408">
    <property type="term" value="F:3'-5' exonuclease activity"/>
    <property type="evidence" value="ECO:0007669"/>
    <property type="project" value="TreeGrafter"/>
</dbReference>
<evidence type="ECO:0000256" key="2">
    <source>
        <dbReference type="ARBA" id="ARBA00022801"/>
    </source>
</evidence>
<dbReference type="GO" id="GO:0003676">
    <property type="term" value="F:nucleic acid binding"/>
    <property type="evidence" value="ECO:0007669"/>
    <property type="project" value="InterPro"/>
</dbReference>
<dbReference type="AlphaFoldDB" id="A0A644ZSF5"/>
<dbReference type="PANTHER" id="PTHR30231">
    <property type="entry name" value="DNA POLYMERASE III SUBUNIT EPSILON"/>
    <property type="match status" value="1"/>
</dbReference>
<dbReference type="SMART" id="SM00479">
    <property type="entry name" value="EXOIII"/>
    <property type="match status" value="1"/>
</dbReference>
<proteinExistence type="predicted"/>
<dbReference type="InterPro" id="IPR013520">
    <property type="entry name" value="Ribonucl_H"/>
</dbReference>
<dbReference type="InterPro" id="IPR012337">
    <property type="entry name" value="RNaseH-like_sf"/>
</dbReference>
<evidence type="ECO:0000256" key="3">
    <source>
        <dbReference type="ARBA" id="ARBA00022839"/>
    </source>
</evidence>
<keyword evidence="3" id="KW-0269">Exonuclease</keyword>